<dbReference type="EMBL" id="CP003587">
    <property type="protein sequence ID" value="AGY58289.1"/>
    <property type="molecule type" value="Genomic_DNA"/>
</dbReference>
<dbReference type="RefSeq" id="WP_023173419.1">
    <property type="nucleotide sequence ID" value="NC_022600.1"/>
</dbReference>
<feature type="compositionally biased region" description="Polar residues" evidence="1">
    <location>
        <begin position="37"/>
        <end position="49"/>
    </location>
</feature>
<evidence type="ECO:0000313" key="4">
    <source>
        <dbReference type="Proteomes" id="UP000017396"/>
    </source>
</evidence>
<dbReference type="Proteomes" id="UP000017396">
    <property type="component" value="Chromosome"/>
</dbReference>
<dbReference type="eggNOG" id="COG4244">
    <property type="taxonomic scope" value="Bacteria"/>
</dbReference>
<dbReference type="OrthoDB" id="128043at2"/>
<organism evidence="3 4">
    <name type="scientific">Gloeobacter kilaueensis (strain ATCC BAA-2537 / CCAP 1431/1 / ULC 316 / JS1)</name>
    <dbReference type="NCBI Taxonomy" id="1183438"/>
    <lineage>
        <taxon>Bacteria</taxon>
        <taxon>Bacillati</taxon>
        <taxon>Cyanobacteriota</taxon>
        <taxon>Cyanophyceae</taxon>
        <taxon>Gloeobacterales</taxon>
        <taxon>Gloeobacteraceae</taxon>
        <taxon>Gloeobacter</taxon>
    </lineage>
</organism>
<feature type="chain" id="PRO_5004663777" description="Secreted protein" evidence="2">
    <location>
        <begin position="23"/>
        <end position="302"/>
    </location>
</feature>
<protein>
    <recommendedName>
        <fullName evidence="5">Secreted protein</fullName>
    </recommendedName>
</protein>
<reference evidence="3 4" key="1">
    <citation type="journal article" date="2013" name="PLoS ONE">
        <title>Cultivation and Complete Genome Sequencing of Gloeobacter kilaueensis sp. nov., from a Lava Cave in Kilauea Caldera, Hawai'i.</title>
        <authorList>
            <person name="Saw J.H."/>
            <person name="Schatz M."/>
            <person name="Brown M.V."/>
            <person name="Kunkel D.D."/>
            <person name="Foster J.S."/>
            <person name="Shick H."/>
            <person name="Christensen S."/>
            <person name="Hou S."/>
            <person name="Wan X."/>
            <person name="Donachie S.P."/>
        </authorList>
    </citation>
    <scope>NUCLEOTIDE SEQUENCE [LARGE SCALE GENOMIC DNA]</scope>
    <source>
        <strain evidence="4">JS</strain>
    </source>
</reference>
<feature type="signal peptide" evidence="2">
    <location>
        <begin position="1"/>
        <end position="22"/>
    </location>
</feature>
<dbReference type="AlphaFoldDB" id="U5QKZ3"/>
<gene>
    <name evidence="3" type="ORF">GKIL_2043</name>
</gene>
<dbReference type="STRING" id="1183438.GKIL_2043"/>
<feature type="region of interest" description="Disordered" evidence="1">
    <location>
        <begin position="31"/>
        <end position="52"/>
    </location>
</feature>
<name>U5QKZ3_GLOK1</name>
<evidence type="ECO:0000256" key="2">
    <source>
        <dbReference type="SAM" id="SignalP"/>
    </source>
</evidence>
<sequence length="302" mass="32094">MSIRKLAVLLVLGGMAAIPALAHGPHSLESMAMPGATKTTSSSRATVSPAQLKPGKPQAMLIFVRDGRGRPVERFALQHEKLMHLIVVSDDLTFFDHLHPQYVGGGRFRVTANLPASGSYTAFADYLPQGGSPQVSALHLQAGSGSTASVPLTPDSPLSKRAGDLTVTLKLDSGSIAPGRQTPLTFFIKDGNGNPVTDLQPYLGAMGHLVVIRQSPVLTAADYLHAHPEDQGGHSMGAMAEMHHTHGERQQMAGMDQMAASQKAEPGSVSFKTVFPGPGTYRLWAQFQRNGKIITADYTIAV</sequence>
<dbReference type="KEGG" id="glj:GKIL_2043"/>
<evidence type="ECO:0000313" key="3">
    <source>
        <dbReference type="EMBL" id="AGY58289.1"/>
    </source>
</evidence>
<accession>U5QKZ3</accession>
<keyword evidence="2" id="KW-0732">Signal</keyword>
<keyword evidence="4" id="KW-1185">Reference proteome</keyword>
<evidence type="ECO:0000256" key="1">
    <source>
        <dbReference type="SAM" id="MobiDB-lite"/>
    </source>
</evidence>
<evidence type="ECO:0008006" key="5">
    <source>
        <dbReference type="Google" id="ProtNLM"/>
    </source>
</evidence>
<dbReference type="PATRIC" id="fig|1183438.3.peg.2006"/>
<proteinExistence type="predicted"/>
<dbReference type="HOGENOM" id="CLU_055269_0_1_3"/>